<evidence type="ECO:0000313" key="3">
    <source>
        <dbReference type="Proteomes" id="UP000239863"/>
    </source>
</evidence>
<dbReference type="OrthoDB" id="2060782at2"/>
<keyword evidence="1" id="KW-0472">Membrane</keyword>
<keyword evidence="1" id="KW-1133">Transmembrane helix</keyword>
<organism evidence="2 3">
    <name type="scientific">Clostridium algidicarnis DSM 15099</name>
    <dbReference type="NCBI Taxonomy" id="1121295"/>
    <lineage>
        <taxon>Bacteria</taxon>
        <taxon>Bacillati</taxon>
        <taxon>Bacillota</taxon>
        <taxon>Clostridia</taxon>
        <taxon>Eubacteriales</taxon>
        <taxon>Clostridiaceae</taxon>
        <taxon>Clostridium</taxon>
    </lineage>
</organism>
<evidence type="ECO:0000313" key="2">
    <source>
        <dbReference type="EMBL" id="PPK48474.1"/>
    </source>
</evidence>
<accession>A0A2S6FYF5</accession>
<name>A0A2S6FYF5_9CLOT</name>
<dbReference type="STRING" id="37659.GCA_000703125_02321"/>
<feature type="transmembrane region" description="Helical" evidence="1">
    <location>
        <begin position="309"/>
        <end position="332"/>
    </location>
</feature>
<dbReference type="Proteomes" id="UP000239863">
    <property type="component" value="Unassembled WGS sequence"/>
</dbReference>
<evidence type="ECO:0008006" key="4">
    <source>
        <dbReference type="Google" id="ProtNLM"/>
    </source>
</evidence>
<proteinExistence type="predicted"/>
<protein>
    <recommendedName>
        <fullName evidence="4">ABC-2 family transporter</fullName>
    </recommendedName>
</protein>
<feature type="transmembrane region" description="Helical" evidence="1">
    <location>
        <begin position="204"/>
        <end position="224"/>
    </location>
</feature>
<dbReference type="EMBL" id="PTIS01000007">
    <property type="protein sequence ID" value="PPK48474.1"/>
    <property type="molecule type" value="Genomic_DNA"/>
</dbReference>
<reference evidence="2 3" key="1">
    <citation type="submission" date="2018-02" db="EMBL/GenBank/DDBJ databases">
        <title>Genomic Encyclopedia of Archaeal and Bacterial Type Strains, Phase II (KMG-II): from individual species to whole genera.</title>
        <authorList>
            <person name="Goeker M."/>
        </authorList>
    </citation>
    <scope>NUCLEOTIDE SEQUENCE [LARGE SCALE GENOMIC DNA]</scope>
    <source>
        <strain evidence="2 3">DSM 15099</strain>
    </source>
</reference>
<dbReference type="RefSeq" id="WP_104409830.1">
    <property type="nucleotide sequence ID" value="NZ_PTIS01000007.1"/>
</dbReference>
<feature type="transmembrane region" description="Helical" evidence="1">
    <location>
        <begin position="396"/>
        <end position="416"/>
    </location>
</feature>
<comment type="caution">
    <text evidence="2">The sequence shown here is derived from an EMBL/GenBank/DDBJ whole genome shotgun (WGS) entry which is preliminary data.</text>
</comment>
<sequence>MLDCSEIFKHEIKKIFKSPIVIVVFLVFLAFDLFTVFNGYKLRNNLGVLNNIVDEVGYKIDDEMMAKFKVYYKQNLDEAIIIINKKEGKNYNSISDYLNEDKAAFYKEKYNKDEEQIIKVTGEIEDYYMAIPNLIESYNNTDITKISGKSIEFLNLSGEAEEMSKQGFEKFNNRFTQIKENEEQMYLFFNGKNYDMHGFLYKDILRNIIIQMMILIPLIATFFMNYEFENDTSLVAYSSKRGRNLICDKLKAIIVAVLILGTVLLTIVLITFFFVYDYSRVWNTSISSFFYSGGKNLYMSWFNLTVKQYLMLMILLTYSCFLLFTSIAFVIGRFIKNSFIGFVSFFIISGIGFMLPSFISGSSRFRIYSAFTPFTLIFNLELRFMESGGLTIFKHYELITIINWSIIMIIVMWYSIKSFKKQCIS</sequence>
<evidence type="ECO:0000256" key="1">
    <source>
        <dbReference type="SAM" id="Phobius"/>
    </source>
</evidence>
<keyword evidence="1" id="KW-0812">Transmembrane</keyword>
<feature type="transmembrane region" description="Helical" evidence="1">
    <location>
        <begin position="20"/>
        <end position="40"/>
    </location>
</feature>
<dbReference type="AlphaFoldDB" id="A0A2S6FYF5"/>
<feature type="transmembrane region" description="Helical" evidence="1">
    <location>
        <begin position="339"/>
        <end position="359"/>
    </location>
</feature>
<gene>
    <name evidence="2" type="ORF">BD821_107113</name>
</gene>
<feature type="transmembrane region" description="Helical" evidence="1">
    <location>
        <begin position="250"/>
        <end position="276"/>
    </location>
</feature>